<dbReference type="GO" id="GO:0035269">
    <property type="term" value="P:protein O-linked glycosylation via mannose"/>
    <property type="evidence" value="ECO:0007669"/>
    <property type="project" value="UniProtKB-ARBA"/>
</dbReference>
<organism evidence="13 14">
    <name type="scientific">Desmophyllum pertusum</name>
    <dbReference type="NCBI Taxonomy" id="174260"/>
    <lineage>
        <taxon>Eukaryota</taxon>
        <taxon>Metazoa</taxon>
        <taxon>Cnidaria</taxon>
        <taxon>Anthozoa</taxon>
        <taxon>Hexacorallia</taxon>
        <taxon>Scleractinia</taxon>
        <taxon>Caryophylliina</taxon>
        <taxon>Caryophylliidae</taxon>
        <taxon>Desmophyllum</taxon>
    </lineage>
</organism>
<dbReference type="FunFam" id="3.90.550.10:FF:000229">
    <property type="entry name" value="Glycosyltransferase-like protein LARGE"/>
    <property type="match status" value="1"/>
</dbReference>
<evidence type="ECO:0000256" key="7">
    <source>
        <dbReference type="ARBA" id="ARBA00023034"/>
    </source>
</evidence>
<feature type="coiled-coil region" evidence="10">
    <location>
        <begin position="51"/>
        <end position="85"/>
    </location>
</feature>
<dbReference type="SUPFAM" id="SSF53448">
    <property type="entry name" value="Nucleotide-diphospho-sugar transferases"/>
    <property type="match status" value="2"/>
</dbReference>
<keyword evidence="3" id="KW-0808">Transferase</keyword>
<dbReference type="PANTHER" id="PTHR12270">
    <property type="entry name" value="GLYCOSYLTRANSFERASE-RELATED"/>
    <property type="match status" value="1"/>
</dbReference>
<evidence type="ECO:0000256" key="3">
    <source>
        <dbReference type="ARBA" id="ARBA00022679"/>
    </source>
</evidence>
<feature type="transmembrane region" description="Helical" evidence="12">
    <location>
        <begin position="12"/>
        <end position="31"/>
    </location>
</feature>
<evidence type="ECO:0000256" key="12">
    <source>
        <dbReference type="SAM" id="Phobius"/>
    </source>
</evidence>
<keyword evidence="8 12" id="KW-0472">Membrane</keyword>
<dbReference type="GO" id="GO:0000139">
    <property type="term" value="C:Golgi membrane"/>
    <property type="evidence" value="ECO:0007669"/>
    <property type="project" value="UniProtKB-SubCell"/>
</dbReference>
<evidence type="ECO:0000256" key="6">
    <source>
        <dbReference type="ARBA" id="ARBA00022989"/>
    </source>
</evidence>
<protein>
    <submittedName>
        <fullName evidence="13">LARGE xylosyl- and glucuronyltransferase 1</fullName>
    </submittedName>
</protein>
<evidence type="ECO:0000256" key="9">
    <source>
        <dbReference type="ARBA" id="ARBA00023180"/>
    </source>
</evidence>
<dbReference type="CDD" id="cd06431">
    <property type="entry name" value="GT8_LARGE_C"/>
    <property type="match status" value="1"/>
</dbReference>
<dbReference type="Pfam" id="PF01501">
    <property type="entry name" value="Glyco_transf_8"/>
    <property type="match status" value="1"/>
</dbReference>
<keyword evidence="7" id="KW-0333">Golgi apparatus</keyword>
<dbReference type="InterPro" id="IPR051292">
    <property type="entry name" value="Xyl/GlcA_transferase"/>
</dbReference>
<keyword evidence="6 12" id="KW-1133">Transmembrane helix</keyword>
<accession>A0A9W9Z2D6</accession>
<evidence type="ECO:0000256" key="11">
    <source>
        <dbReference type="SAM" id="MobiDB-lite"/>
    </source>
</evidence>
<keyword evidence="10" id="KW-0175">Coiled coil</keyword>
<dbReference type="EMBL" id="MU826830">
    <property type="protein sequence ID" value="KAJ7373775.1"/>
    <property type="molecule type" value="Genomic_DNA"/>
</dbReference>
<keyword evidence="2" id="KW-0328">Glycosyltransferase</keyword>
<dbReference type="FunFam" id="3.90.550.10:FF:000016">
    <property type="entry name" value="LARGE xylosyl- and glucuronyltransferase 2"/>
    <property type="match status" value="1"/>
</dbReference>
<evidence type="ECO:0000256" key="5">
    <source>
        <dbReference type="ARBA" id="ARBA00022968"/>
    </source>
</evidence>
<comment type="caution">
    <text evidence="13">The sequence shown here is derived from an EMBL/GenBank/DDBJ whole genome shotgun (WGS) entry which is preliminary data.</text>
</comment>
<dbReference type="PANTHER" id="PTHR12270:SF25">
    <property type="entry name" value="GLYCOSYLTRANSFERASE-LIKE PROTEIN LARGE"/>
    <property type="match status" value="1"/>
</dbReference>
<comment type="subcellular location">
    <subcellularLocation>
        <location evidence="1">Golgi apparatus membrane</location>
        <topology evidence="1">Single-pass type II membrane protein</topology>
    </subcellularLocation>
</comment>
<dbReference type="OrthoDB" id="411524at2759"/>
<dbReference type="Proteomes" id="UP001163046">
    <property type="component" value="Unassembled WGS sequence"/>
</dbReference>
<evidence type="ECO:0000256" key="1">
    <source>
        <dbReference type="ARBA" id="ARBA00004323"/>
    </source>
</evidence>
<evidence type="ECO:0000256" key="2">
    <source>
        <dbReference type="ARBA" id="ARBA00022676"/>
    </source>
</evidence>
<dbReference type="Pfam" id="PF13896">
    <property type="entry name" value="Glyco_transf_49"/>
    <property type="match status" value="1"/>
</dbReference>
<dbReference type="InterPro" id="IPR002495">
    <property type="entry name" value="Glyco_trans_8"/>
</dbReference>
<evidence type="ECO:0000313" key="14">
    <source>
        <dbReference type="Proteomes" id="UP001163046"/>
    </source>
</evidence>
<proteinExistence type="predicted"/>
<evidence type="ECO:0000256" key="8">
    <source>
        <dbReference type="ARBA" id="ARBA00023136"/>
    </source>
</evidence>
<keyword evidence="9" id="KW-0325">Glycoprotein</keyword>
<keyword evidence="14" id="KW-1185">Reference proteome</keyword>
<reference evidence="13" key="1">
    <citation type="submission" date="2023-01" db="EMBL/GenBank/DDBJ databases">
        <title>Genome assembly of the deep-sea coral Lophelia pertusa.</title>
        <authorList>
            <person name="Herrera S."/>
            <person name="Cordes E."/>
        </authorList>
    </citation>
    <scope>NUCLEOTIDE SEQUENCE</scope>
    <source>
        <strain evidence="13">USNM1676648</strain>
        <tissue evidence="13">Polyp</tissue>
    </source>
</reference>
<keyword evidence="5" id="KW-0735">Signal-anchor</keyword>
<dbReference type="AlphaFoldDB" id="A0A9W9Z2D6"/>
<dbReference type="InterPro" id="IPR029044">
    <property type="entry name" value="Nucleotide-diphossugar_trans"/>
</dbReference>
<dbReference type="GO" id="GO:0015020">
    <property type="term" value="F:glucuronosyltransferase activity"/>
    <property type="evidence" value="ECO:0007669"/>
    <property type="project" value="TreeGrafter"/>
</dbReference>
<gene>
    <name evidence="13" type="primary">LARGE1</name>
    <name evidence="13" type="ORF">OS493_011384</name>
</gene>
<evidence type="ECO:0000256" key="4">
    <source>
        <dbReference type="ARBA" id="ARBA00022692"/>
    </source>
</evidence>
<dbReference type="Gene3D" id="3.90.550.10">
    <property type="entry name" value="Spore Coat Polysaccharide Biosynthesis Protein SpsA, Chain A"/>
    <property type="match status" value="2"/>
</dbReference>
<evidence type="ECO:0000313" key="13">
    <source>
        <dbReference type="EMBL" id="KAJ7373775.1"/>
    </source>
</evidence>
<keyword evidence="4 12" id="KW-0812">Transmembrane</keyword>
<dbReference type="GO" id="GO:0042285">
    <property type="term" value="F:xylosyltransferase activity"/>
    <property type="evidence" value="ECO:0007669"/>
    <property type="project" value="TreeGrafter"/>
</dbReference>
<name>A0A9W9Z2D6_9CNID</name>
<sequence>MLTAGMGFLKIRTIAVLLSLSLSSSLVLWWITPPDYSIKERDTLVMISERRQVLLKKFESVQAENTELKRELKVVQKRLKDLYERDSHNQQASQENKTLCVNDLKLYRCEVIHIAVVCAGHSASRQVVTLIKSILFHRRNPLHFHFISDGIAEKILTVLFQTWAIPAVDTSFYSTETVKDKVSWIPNKHYSGIFGLMKLVLTEALPQSLDKVVVLDTDVIFASDIAELWRIFDQLTGKKVIGLVENQSDWYLGKLWKNHRPWPALGRGFNTGVILLDVFKLRQTKWTSLWRLTAEKELMSMLATSLADQDIFNAVIKSHPYLVLKLPCTWNVQLGNNTRSANCYKDVSELKVIHWNSPKKQLVKNKYEEFFRNLYLTFLEYDGNFLRRWIFPCDENDNKLSEVTEGDPTRQQPGDKGSVQSAANMDSEDACYEFKQEQDLTHRTHLYYLDYDFSQVVEPSDVTLVVQLSIDRLQMIETICLHWEGPISLALYMSDSEAQQFLRYVQSSSELVKRKNVGYHIVFKEGQFYPVNYLRNIALEHVHTPFVLLNDIDFVPMPGAYNSLRQSLKTAANMDNKAFVVPAFETLHYKLAFPKTKAQLLSLWDLGSIFTFRYHEWSKGHSPTNYAKWRTATTPYTIQWEEDFEPYVVVRNNVSRYDKRFVGFGWNKVSHIMELQAQGYDFVVLPNVFIVHMPHSPSFDIFKFRSSSLYRRCLSKLKQEFVQDMIAKYGREHLGDIDMDS</sequence>
<evidence type="ECO:0000256" key="10">
    <source>
        <dbReference type="SAM" id="Coils"/>
    </source>
</evidence>
<feature type="region of interest" description="Disordered" evidence="11">
    <location>
        <begin position="401"/>
        <end position="422"/>
    </location>
</feature>